<keyword evidence="6" id="KW-0255">Endonuclease</keyword>
<protein>
    <submittedName>
        <fullName evidence="10">Rnz</fullName>
        <ecNumber evidence="10">3.1.26.11</ecNumber>
    </submittedName>
</protein>
<evidence type="ECO:0000256" key="3">
    <source>
        <dbReference type="ARBA" id="ARBA00022694"/>
    </source>
</evidence>
<comment type="subunit">
    <text evidence="2">Homodimer.</text>
</comment>
<evidence type="ECO:0000256" key="2">
    <source>
        <dbReference type="ARBA" id="ARBA00011738"/>
    </source>
</evidence>
<evidence type="ECO:0000313" key="10">
    <source>
        <dbReference type="EMBL" id="CAG2209221.1"/>
    </source>
</evidence>
<dbReference type="GO" id="GO:0046872">
    <property type="term" value="F:metal ion binding"/>
    <property type="evidence" value="ECO:0007669"/>
    <property type="project" value="UniProtKB-KW"/>
</dbReference>
<sequence length="395" mass="43601">MKVIFLGTASAYPTPDRGVSCIGLKNEDWVWLFDCGEGSQTQVMKSEIKPGKISKIFITHLHGDHCYGLPGLMCTISQNNQRSEPVEIYGPEGLRKFLRTSLSLSQSQLGFDYIVHELKMIPEQYVFETSGAILTWDVNLSCDDVLHPNERPGLLIECDRDKVWELYDDNKIGVKAVWLKHRIPSFAFVIQEKPIAGKLDAAKLKAKGVPPGPLYSKIKAGEKITAPSGEKLFKVFIGLGIICSKAKIAAAINRLLMGKLGIPLLISPRDVVGPPRPGRKVIICGDTCWSEELLKVGQNADILVHEATLQNSCKDTAIQNGHSTPDMAADIAQRLDVEKLVLTHYSQRYKPINCTDTENQETVQILYDEAASVMGKDRVVAAYDLLSISVPLKSS</sequence>
<evidence type="ECO:0000256" key="4">
    <source>
        <dbReference type="ARBA" id="ARBA00022722"/>
    </source>
</evidence>
<evidence type="ECO:0000256" key="1">
    <source>
        <dbReference type="ARBA" id="ARBA00001947"/>
    </source>
</evidence>
<reference evidence="10" key="1">
    <citation type="submission" date="2021-03" db="EMBL/GenBank/DDBJ databases">
        <authorList>
            <person name="Bekaert M."/>
        </authorList>
    </citation>
    <scope>NUCLEOTIDE SEQUENCE</scope>
</reference>
<dbReference type="EC" id="3.1.26.11" evidence="10"/>
<keyword evidence="5" id="KW-0479">Metal-binding</keyword>
<accession>A0A8S3RLY4</accession>
<evidence type="ECO:0000313" key="11">
    <source>
        <dbReference type="Proteomes" id="UP000683360"/>
    </source>
</evidence>
<dbReference type="InterPro" id="IPR013471">
    <property type="entry name" value="RNase_Z/BN"/>
</dbReference>
<evidence type="ECO:0000256" key="7">
    <source>
        <dbReference type="ARBA" id="ARBA00022801"/>
    </source>
</evidence>
<comment type="caution">
    <text evidence="10">The sequence shown here is derived from an EMBL/GenBank/DDBJ whole genome shotgun (WGS) entry which is preliminary data.</text>
</comment>
<dbReference type="Proteomes" id="UP000683360">
    <property type="component" value="Unassembled WGS sequence"/>
</dbReference>
<dbReference type="GO" id="GO:0042781">
    <property type="term" value="F:3'-tRNA processing endoribonuclease activity"/>
    <property type="evidence" value="ECO:0007669"/>
    <property type="project" value="UniProtKB-EC"/>
</dbReference>
<dbReference type="InterPro" id="IPR036866">
    <property type="entry name" value="RibonucZ/Hydroxyglut_hydro"/>
</dbReference>
<evidence type="ECO:0000256" key="6">
    <source>
        <dbReference type="ARBA" id="ARBA00022759"/>
    </source>
</evidence>
<evidence type="ECO:0000256" key="8">
    <source>
        <dbReference type="ARBA" id="ARBA00022833"/>
    </source>
</evidence>
<feature type="domain" description="Metallo-beta-lactamase" evidence="9">
    <location>
        <begin position="276"/>
        <end position="345"/>
    </location>
</feature>
<keyword evidence="7 10" id="KW-0378">Hydrolase</keyword>
<proteinExistence type="inferred from homology"/>
<dbReference type="HAMAP" id="MF_01818">
    <property type="entry name" value="RNase_Z_BN"/>
    <property type="match status" value="1"/>
</dbReference>
<dbReference type="Gene3D" id="3.60.15.10">
    <property type="entry name" value="Ribonuclease Z/Hydroxyacylglutathione hydrolase-like"/>
    <property type="match status" value="1"/>
</dbReference>
<keyword evidence="11" id="KW-1185">Reference proteome</keyword>
<dbReference type="Pfam" id="PF12706">
    <property type="entry name" value="Lactamase_B_2"/>
    <property type="match status" value="1"/>
</dbReference>
<name>A0A8S3RLY4_MYTED</name>
<dbReference type="PANTHER" id="PTHR46018:SF2">
    <property type="entry name" value="ZINC PHOSPHODIESTERASE ELAC PROTEIN 1"/>
    <property type="match status" value="1"/>
</dbReference>
<comment type="cofactor">
    <cofactor evidence="1">
        <name>Zn(2+)</name>
        <dbReference type="ChEBI" id="CHEBI:29105"/>
    </cofactor>
</comment>
<dbReference type="GO" id="GO:0005634">
    <property type="term" value="C:nucleus"/>
    <property type="evidence" value="ECO:0007669"/>
    <property type="project" value="TreeGrafter"/>
</dbReference>
<dbReference type="SUPFAM" id="SSF56281">
    <property type="entry name" value="Metallo-hydrolase/oxidoreductase"/>
    <property type="match status" value="1"/>
</dbReference>
<gene>
    <name evidence="10" type="ORF">MEDL_23307</name>
</gene>
<dbReference type="Pfam" id="PF23023">
    <property type="entry name" value="Anti-Pycsar_Apyc1"/>
    <property type="match status" value="1"/>
</dbReference>
<evidence type="ECO:0000259" key="9">
    <source>
        <dbReference type="Pfam" id="PF12706"/>
    </source>
</evidence>
<dbReference type="PANTHER" id="PTHR46018">
    <property type="entry name" value="ZINC PHOSPHODIESTERASE ELAC PROTEIN 1"/>
    <property type="match status" value="1"/>
</dbReference>
<evidence type="ECO:0000256" key="5">
    <source>
        <dbReference type="ARBA" id="ARBA00022723"/>
    </source>
</evidence>
<organism evidence="10 11">
    <name type="scientific">Mytilus edulis</name>
    <name type="common">Blue mussel</name>
    <dbReference type="NCBI Taxonomy" id="6550"/>
    <lineage>
        <taxon>Eukaryota</taxon>
        <taxon>Metazoa</taxon>
        <taxon>Spiralia</taxon>
        <taxon>Lophotrochozoa</taxon>
        <taxon>Mollusca</taxon>
        <taxon>Bivalvia</taxon>
        <taxon>Autobranchia</taxon>
        <taxon>Pteriomorphia</taxon>
        <taxon>Mytilida</taxon>
        <taxon>Mytiloidea</taxon>
        <taxon>Mytilidae</taxon>
        <taxon>Mytilinae</taxon>
        <taxon>Mytilus</taxon>
    </lineage>
</organism>
<dbReference type="EMBL" id="CAJPWZ010001142">
    <property type="protein sequence ID" value="CAG2209221.1"/>
    <property type="molecule type" value="Genomic_DNA"/>
</dbReference>
<dbReference type="AlphaFoldDB" id="A0A8S3RLY4"/>
<keyword evidence="3" id="KW-0819">tRNA processing</keyword>
<dbReference type="OrthoDB" id="527344at2759"/>
<dbReference type="InterPro" id="IPR001279">
    <property type="entry name" value="Metallo-B-lactamas"/>
</dbReference>
<dbReference type="CDD" id="cd07717">
    <property type="entry name" value="RNaseZ_ZiPD-like_MBL-fold"/>
    <property type="match status" value="1"/>
</dbReference>
<keyword evidence="8" id="KW-0862">Zinc</keyword>
<keyword evidence="4" id="KW-0540">Nuclease</keyword>